<keyword evidence="10" id="KW-1185">Reference proteome</keyword>
<dbReference type="PROSITE" id="PS51257">
    <property type="entry name" value="PROKAR_LIPOPROTEIN"/>
    <property type="match status" value="1"/>
</dbReference>
<gene>
    <name evidence="9" type="ORF">ACFQE1_13230</name>
</gene>
<evidence type="ECO:0000256" key="2">
    <source>
        <dbReference type="ARBA" id="ARBA00008610"/>
    </source>
</evidence>
<keyword evidence="6" id="KW-0449">Lipoprotein</keyword>
<dbReference type="GO" id="GO:0005886">
    <property type="term" value="C:plasma membrane"/>
    <property type="evidence" value="ECO:0007669"/>
    <property type="project" value="UniProtKB-SubCell"/>
</dbReference>
<dbReference type="CDD" id="cd06354">
    <property type="entry name" value="PBP1_PrnA-like"/>
    <property type="match status" value="1"/>
</dbReference>
<dbReference type="PANTHER" id="PTHR34296:SF2">
    <property type="entry name" value="ABC TRANSPORTER GUANOSINE-BINDING PROTEIN NUPN"/>
    <property type="match status" value="1"/>
</dbReference>
<dbReference type="AlphaFoldDB" id="A0ABD5S195"/>
<evidence type="ECO:0000256" key="4">
    <source>
        <dbReference type="ARBA" id="ARBA00022729"/>
    </source>
</evidence>
<evidence type="ECO:0000256" key="5">
    <source>
        <dbReference type="ARBA" id="ARBA00023136"/>
    </source>
</evidence>
<comment type="similarity">
    <text evidence="2">Belongs to the BMP lipoprotein family.</text>
</comment>
<dbReference type="InterPro" id="IPR028082">
    <property type="entry name" value="Peripla_BP_I"/>
</dbReference>
<evidence type="ECO:0000313" key="10">
    <source>
        <dbReference type="Proteomes" id="UP001596328"/>
    </source>
</evidence>
<evidence type="ECO:0000256" key="7">
    <source>
        <dbReference type="SAM" id="MobiDB-lite"/>
    </source>
</evidence>
<dbReference type="Gene3D" id="3.40.50.2300">
    <property type="match status" value="2"/>
</dbReference>
<name>A0ABD5S195_9EURY</name>
<dbReference type="Pfam" id="PF02608">
    <property type="entry name" value="Bmp"/>
    <property type="match status" value="1"/>
</dbReference>
<feature type="region of interest" description="Disordered" evidence="7">
    <location>
        <begin position="20"/>
        <end position="82"/>
    </location>
</feature>
<reference evidence="9 10" key="1">
    <citation type="journal article" date="2019" name="Int. J. Syst. Evol. Microbiol.">
        <title>The Global Catalogue of Microorganisms (GCM) 10K type strain sequencing project: providing services to taxonomists for standard genome sequencing and annotation.</title>
        <authorList>
            <consortium name="The Broad Institute Genomics Platform"/>
            <consortium name="The Broad Institute Genome Sequencing Center for Infectious Disease"/>
            <person name="Wu L."/>
            <person name="Ma J."/>
        </authorList>
    </citation>
    <scope>NUCLEOTIDE SEQUENCE [LARGE SCALE GENOMIC DNA]</scope>
    <source>
        <strain evidence="9 10">NBRC 111368</strain>
    </source>
</reference>
<dbReference type="Proteomes" id="UP001596328">
    <property type="component" value="Unassembled WGS sequence"/>
</dbReference>
<dbReference type="InterPro" id="IPR006311">
    <property type="entry name" value="TAT_signal"/>
</dbReference>
<evidence type="ECO:0000256" key="3">
    <source>
        <dbReference type="ARBA" id="ARBA00022475"/>
    </source>
</evidence>
<feature type="compositionally biased region" description="Low complexity" evidence="7">
    <location>
        <begin position="45"/>
        <end position="55"/>
    </location>
</feature>
<evidence type="ECO:0000313" key="9">
    <source>
        <dbReference type="EMBL" id="MFC6725314.1"/>
    </source>
</evidence>
<comment type="subcellular location">
    <subcellularLocation>
        <location evidence="1">Cell membrane</location>
        <topology evidence="1">Lipid-anchor</topology>
    </subcellularLocation>
</comment>
<dbReference type="InterPro" id="IPR050957">
    <property type="entry name" value="BMP_lipoprotein"/>
</dbReference>
<dbReference type="InterPro" id="IPR003760">
    <property type="entry name" value="PnrA-like"/>
</dbReference>
<keyword evidence="5" id="KW-0472">Membrane</keyword>
<proteinExistence type="inferred from homology"/>
<evidence type="ECO:0000256" key="1">
    <source>
        <dbReference type="ARBA" id="ARBA00004193"/>
    </source>
</evidence>
<keyword evidence="3" id="KW-1003">Cell membrane</keyword>
<sequence length="399" mass="40366">MDRFDRRTFIKGTGIAGLAGLAGCTGGPTGGDDGSGNATTSGGDATSAEGTSEGTASGGGNESAGNESGSSGEGGSSGEDVNVGVVYATGGLGDGSFNDQAQQGIQQAESEFGVSYNEAQPESVSQFKNFQQQFASSTSPSYDLVSCIGYLQADALGETAPQYPDQSFQIVDSVVDEPNVASYTFKEHEGSFLAGALAGLLTTSSFSAGAGQTNEEKSVGFVGGVEGELIGKFEAGYKAGVKHVDDSVEIQSTYVGAFDDPSGGNEAALSMFNGGADVVYHAAGNTGTGVFRAAQDQGKYAIGVDRDQSKTKSSYQDVILASMVKRVDTAVYNAVEAVVGGNFQGGSATTLGLQDDGVALVYGQQLGSEIPSDVKSEIESAREGIIGGDISVPTDPSNV</sequence>
<dbReference type="PANTHER" id="PTHR34296">
    <property type="entry name" value="TRANSCRIPTIONAL ACTIVATOR PROTEIN MED"/>
    <property type="match status" value="1"/>
</dbReference>
<protein>
    <submittedName>
        <fullName evidence="9">BMP family protein</fullName>
    </submittedName>
</protein>
<organism evidence="9 10">
    <name type="scientific">Halobium palmae</name>
    <dbReference type="NCBI Taxonomy" id="1776492"/>
    <lineage>
        <taxon>Archaea</taxon>
        <taxon>Methanobacteriati</taxon>
        <taxon>Methanobacteriota</taxon>
        <taxon>Stenosarchaea group</taxon>
        <taxon>Halobacteria</taxon>
        <taxon>Halobacteriales</taxon>
        <taxon>Haloferacaceae</taxon>
        <taxon>Halobium</taxon>
    </lineage>
</organism>
<keyword evidence="4" id="KW-0732">Signal</keyword>
<evidence type="ECO:0000259" key="8">
    <source>
        <dbReference type="Pfam" id="PF02608"/>
    </source>
</evidence>
<feature type="compositionally biased region" description="Gly residues" evidence="7">
    <location>
        <begin position="23"/>
        <end position="34"/>
    </location>
</feature>
<comment type="caution">
    <text evidence="9">The sequence shown here is derived from an EMBL/GenBank/DDBJ whole genome shotgun (WGS) entry which is preliminary data.</text>
</comment>
<evidence type="ECO:0000256" key="6">
    <source>
        <dbReference type="ARBA" id="ARBA00023288"/>
    </source>
</evidence>
<dbReference type="SUPFAM" id="SSF53822">
    <property type="entry name" value="Periplasmic binding protein-like I"/>
    <property type="match status" value="1"/>
</dbReference>
<dbReference type="EMBL" id="JBHSWU010000472">
    <property type="protein sequence ID" value="MFC6725314.1"/>
    <property type="molecule type" value="Genomic_DNA"/>
</dbReference>
<dbReference type="PROSITE" id="PS51318">
    <property type="entry name" value="TAT"/>
    <property type="match status" value="1"/>
</dbReference>
<feature type="domain" description="ABC transporter substrate-binding protein PnrA-like" evidence="8">
    <location>
        <begin position="84"/>
        <end position="393"/>
    </location>
</feature>
<accession>A0ABD5S195</accession>